<gene>
    <name evidence="2" type="ORF">MEDL_7637</name>
</gene>
<comment type="caution">
    <text evidence="2">The sequence shown here is derived from an EMBL/GenBank/DDBJ whole genome shotgun (WGS) entry which is preliminary data.</text>
</comment>
<protein>
    <submittedName>
        <fullName evidence="2">Uncharacterized protein</fullName>
    </submittedName>
</protein>
<dbReference type="OrthoDB" id="10003658at2759"/>
<evidence type="ECO:0000313" key="3">
    <source>
        <dbReference type="Proteomes" id="UP000683360"/>
    </source>
</evidence>
<dbReference type="Proteomes" id="UP000683360">
    <property type="component" value="Unassembled WGS sequence"/>
</dbReference>
<name>A0A8S3QAM2_MYTED</name>
<sequence length="1313" mass="148367">MRKILVVALAEKTHKVMDCEHITKSQDKVAQRHERLGTQIIYENLENKNVSIKIHAHDRNLAVNKFVRDTQFTVNQNDLWHAVKAVKKAVTKISKGTKRSEGISWSVQLGDKVEPIATHINWAVRNCEQNSLKLKESLDNIVNHYCDNHENCHHSSRCRFDSNYEPSRTVLTNLKARKILKSNNGMASAMAISQSVLSITIDECPHRNEKKSIIAPFSNSTTFIDIFNQYHDFGLKNNEFTVTGKNHEISPTLTVGEVVQLFNVRDFKFKCVVPESDTFELLSNSVKDAAEKATKHAVNAFQLLMAGGRSFPALKSGSVGSKPPNLNRKDEMFNKLIDKLKTEGLDFPRTSAASDGSYFVQVLCNALWCTTNDHATINDAFKYKNEVLSFPAAFMDYDGFNDVKRKKMKALPMSSSELESHAQALFSLLMKPVVNSSAQWKNFGIEIQSLAECYLAYSRYLNKQNMNMQSRQALPYPARTVDKDATLEHRQKCAFGIKPAYQLLENAVKLAGKSVPVMFDEFIHTENPFSSNDQRFRFFKNLQLSMPVDVIKYSPGGSCFSTVCLVHVPEARSEAEILTQGARFLQQIKPKLKEFHTRAQRRLFKEKLKNVASVLPSVADMIYKELTLDASVAAHPVTEERMRLIFLGNTGLIRDLRSLNPGRPSGTFDTFFDALAEIVENVTIADDRRHGLAHFSDFISLEEMIKKAQDSCPEGTNIPSKTLVRLQFAPKNPYTKRALNFTSRINVQYKIQRRQLRVSHPDDHFCNAQFKYMKERAIVQRDQCLLLFCDDKAKVPFGDPDHAISTGVRGKQSIVPTSSTLVALDHDMTRSSLTPSVFLLCDIPETINASFVRGQVTTIVNDATFQTSSPFRHGAAMAKMIGDRESIPPILMKYTDGGTDQRNTLESVKCATICLFRELNLDMIILARCAPGHSYTNPAERVMSILNLGLQNVCLQRKSCEAEVETQLKRCGSMAELREAEKKNPDRKLKEKWLEAVEPTQSFIRNRFLRLCLKDKPFAAMDPVSELEIDNFKRHLRELFPGLDLEKLTKANTGKNDIYNAWIANHCRSRNYTFQIKKCNDVACCIAPKLSPEELHWLPDPVLDLTGNHFKPYSEVKNTDTDDSDRPSVTLKVKAKGIKEQNQQKKRKKEKTNTEKGGESTVLEDDSEDDSVDIPEPDAHLCIAQNARAVVSCVECRKPRLVYSHHRLTDRQMMTIVLATSEYDYTCGGPLLPPSNAMYKNVMCRTSISCNNPVEVQYYASGLGRLDICSFCTSEHCLVNSDLKKKFKTVLPACRVCIENGMTIIVARPYGKT</sequence>
<feature type="region of interest" description="Disordered" evidence="1">
    <location>
        <begin position="1114"/>
        <end position="1171"/>
    </location>
</feature>
<feature type="compositionally biased region" description="Basic and acidic residues" evidence="1">
    <location>
        <begin position="1114"/>
        <end position="1126"/>
    </location>
</feature>
<evidence type="ECO:0000256" key="1">
    <source>
        <dbReference type="SAM" id="MobiDB-lite"/>
    </source>
</evidence>
<accession>A0A8S3QAM2</accession>
<keyword evidence="3" id="KW-1185">Reference proteome</keyword>
<feature type="compositionally biased region" description="Acidic residues" evidence="1">
    <location>
        <begin position="1162"/>
        <end position="1171"/>
    </location>
</feature>
<evidence type="ECO:0000313" key="2">
    <source>
        <dbReference type="EMBL" id="CAG2192487.1"/>
    </source>
</evidence>
<reference evidence="2" key="1">
    <citation type="submission" date="2021-03" db="EMBL/GenBank/DDBJ databases">
        <authorList>
            <person name="Bekaert M."/>
        </authorList>
    </citation>
    <scope>NUCLEOTIDE SEQUENCE</scope>
</reference>
<dbReference type="EMBL" id="CAJPWZ010000399">
    <property type="protein sequence ID" value="CAG2192487.1"/>
    <property type="molecule type" value="Genomic_DNA"/>
</dbReference>
<dbReference type="PANTHER" id="PTHR31751">
    <property type="entry name" value="SI:CH211-108C17.2-RELATED-RELATED"/>
    <property type="match status" value="1"/>
</dbReference>
<organism evidence="2 3">
    <name type="scientific">Mytilus edulis</name>
    <name type="common">Blue mussel</name>
    <dbReference type="NCBI Taxonomy" id="6550"/>
    <lineage>
        <taxon>Eukaryota</taxon>
        <taxon>Metazoa</taxon>
        <taxon>Spiralia</taxon>
        <taxon>Lophotrochozoa</taxon>
        <taxon>Mollusca</taxon>
        <taxon>Bivalvia</taxon>
        <taxon>Autobranchia</taxon>
        <taxon>Pteriomorphia</taxon>
        <taxon>Mytilida</taxon>
        <taxon>Mytiloidea</taxon>
        <taxon>Mytilidae</taxon>
        <taxon>Mytilinae</taxon>
        <taxon>Mytilus</taxon>
    </lineage>
</organism>
<proteinExistence type="predicted"/>